<dbReference type="EMBL" id="JQFK01000039">
    <property type="protein sequence ID" value="KGK37295.1"/>
    <property type="molecule type" value="Genomic_DNA"/>
</dbReference>
<name>A0A099NXJ3_PICKU</name>
<dbReference type="VEuPathDB" id="FungiDB:C5L36_0A09030"/>
<dbReference type="GO" id="GO:0004784">
    <property type="term" value="F:superoxide dismutase activity"/>
    <property type="evidence" value="ECO:0007669"/>
    <property type="project" value="InterPro"/>
</dbReference>
<dbReference type="InterPro" id="IPR019832">
    <property type="entry name" value="Mn/Fe_SOD_C"/>
</dbReference>
<dbReference type="GO" id="GO:0003735">
    <property type="term" value="F:structural constituent of ribosome"/>
    <property type="evidence" value="ECO:0007669"/>
    <property type="project" value="EnsemblFungi"/>
</dbReference>
<dbReference type="SUPFAM" id="SSF46609">
    <property type="entry name" value="Fe,Mn superoxide dismutase (SOD), N-terminal domain"/>
    <property type="match status" value="1"/>
</dbReference>
<dbReference type="Pfam" id="PF02777">
    <property type="entry name" value="Sod_Fe_C"/>
    <property type="match status" value="2"/>
</dbReference>
<sequence length="254" mass="29617">MNVLRQVISRRSIHLAPRLPLETTYKENGIKGLMSAQQFQTAWCDYQSYLTRNLTLRTVDSEYETRTPMAIALSTAKDPQKADIFHYASQAHNNHFFFQQLKESSPFNENEIKPSLLRSLQSTFQSMDNFKNELLLAADVMSGNGWVYLIEDENKILKIVSCNNDGTPYLYTRNQSVDLNATFEYSDFKKLQRQREDLKNGVKDYSLPLLCINVWEYAYLVDYGVNGKAEYLEKLWDSIDWNVINKRVFSNIEM</sequence>
<evidence type="ECO:0000313" key="4">
    <source>
        <dbReference type="Proteomes" id="UP000029867"/>
    </source>
</evidence>
<comment type="caution">
    <text evidence="3">The sequence shown here is derived from an EMBL/GenBank/DDBJ whole genome shotgun (WGS) entry which is preliminary data.</text>
</comment>
<comment type="function">
    <text evidence="1">Component of the mitochondrial ribosome (mitoribosome), a dedicated translation machinery responsible for the synthesis of mitochondrial genome-encoded proteins, including at least some of the essential transmembrane subunits of the mitochondrial respiratory chain. The mitoribosomes are attached to the mitochondrial inner membrane and translation products are cotranslationally integrated into the membrane.</text>
</comment>
<gene>
    <name evidence="3" type="ORF">JL09_g3536</name>
</gene>
<dbReference type="eggNOG" id="KOG0876">
    <property type="taxonomic scope" value="Eukaryota"/>
</dbReference>
<dbReference type="Gene3D" id="3.55.40.20">
    <property type="entry name" value="Iron/manganese superoxide dismutase, C-terminal domain"/>
    <property type="match status" value="1"/>
</dbReference>
<dbReference type="HOGENOM" id="CLU_057349_1_1_1"/>
<accession>A0A099NXJ3</accession>
<evidence type="ECO:0000313" key="3">
    <source>
        <dbReference type="EMBL" id="KGK37295.1"/>
    </source>
</evidence>
<evidence type="ECO:0000256" key="1">
    <source>
        <dbReference type="ARBA" id="ARBA00037226"/>
    </source>
</evidence>
<dbReference type="Proteomes" id="UP000029867">
    <property type="component" value="Unassembled WGS sequence"/>
</dbReference>
<dbReference type="PANTHER" id="PTHR43595">
    <property type="entry name" value="37S RIBOSOMAL PROTEIN S26, MITOCHONDRIAL"/>
    <property type="match status" value="1"/>
</dbReference>
<dbReference type="InterPro" id="IPR036324">
    <property type="entry name" value="Mn/Fe_SOD_N_sf"/>
</dbReference>
<dbReference type="AlphaFoldDB" id="A0A099NXJ3"/>
<reference evidence="4" key="1">
    <citation type="journal article" date="2014" name="Microb. Cell Fact.">
        <title>Exploiting Issatchenkia orientalis SD108 for succinic acid production.</title>
        <authorList>
            <person name="Xiao H."/>
            <person name="Shao Z."/>
            <person name="Jiang Y."/>
            <person name="Dole S."/>
            <person name="Zhao H."/>
        </authorList>
    </citation>
    <scope>NUCLEOTIDE SEQUENCE [LARGE SCALE GENOMIC DNA]</scope>
    <source>
        <strain evidence="4">SD108</strain>
    </source>
</reference>
<dbReference type="PANTHER" id="PTHR43595:SF2">
    <property type="entry name" value="SMALL RIBOSOMAL SUBUNIT PROTEIN MS42"/>
    <property type="match status" value="1"/>
</dbReference>
<dbReference type="SUPFAM" id="SSF54719">
    <property type="entry name" value="Fe,Mn superoxide dismutase (SOD), C-terminal domain"/>
    <property type="match status" value="1"/>
</dbReference>
<proteinExistence type="predicted"/>
<feature type="domain" description="Manganese/iron superoxide dismutase C-terminal" evidence="2">
    <location>
        <begin position="200"/>
        <end position="247"/>
    </location>
</feature>
<dbReference type="GO" id="GO:0046872">
    <property type="term" value="F:metal ion binding"/>
    <property type="evidence" value="ECO:0007669"/>
    <property type="project" value="InterPro"/>
</dbReference>
<protein>
    <recommendedName>
        <fullName evidence="2">Manganese/iron superoxide dismutase C-terminal domain-containing protein</fullName>
    </recommendedName>
</protein>
<evidence type="ECO:0000259" key="2">
    <source>
        <dbReference type="Pfam" id="PF02777"/>
    </source>
</evidence>
<dbReference type="GO" id="GO:0005763">
    <property type="term" value="C:mitochondrial small ribosomal subunit"/>
    <property type="evidence" value="ECO:0007669"/>
    <property type="project" value="EnsemblFungi"/>
</dbReference>
<organism evidence="3 4">
    <name type="scientific">Pichia kudriavzevii</name>
    <name type="common">Yeast</name>
    <name type="synonym">Issatchenkia orientalis</name>
    <dbReference type="NCBI Taxonomy" id="4909"/>
    <lineage>
        <taxon>Eukaryota</taxon>
        <taxon>Fungi</taxon>
        <taxon>Dikarya</taxon>
        <taxon>Ascomycota</taxon>
        <taxon>Saccharomycotina</taxon>
        <taxon>Pichiomycetes</taxon>
        <taxon>Pichiales</taxon>
        <taxon>Pichiaceae</taxon>
        <taxon>Pichia</taxon>
    </lineage>
</organism>
<feature type="domain" description="Manganese/iron superoxide dismutase C-terminal" evidence="2">
    <location>
        <begin position="115"/>
        <end position="196"/>
    </location>
</feature>
<dbReference type="InterPro" id="IPR036314">
    <property type="entry name" value="SOD_C_sf"/>
</dbReference>